<evidence type="ECO:0000313" key="3">
    <source>
        <dbReference type="Proteomes" id="UP000001635"/>
    </source>
</evidence>
<dbReference type="KEGG" id="cmr:Cycma_3045"/>
<dbReference type="AlphaFoldDB" id="G0J589"/>
<evidence type="ECO:0000313" key="2">
    <source>
        <dbReference type="EMBL" id="AEL26773.1"/>
    </source>
</evidence>
<protein>
    <recommendedName>
        <fullName evidence="4">Tetratricopeptide repeat protein</fullName>
    </recommendedName>
</protein>
<feature type="compositionally biased region" description="Basic residues" evidence="1">
    <location>
        <begin position="183"/>
        <end position="196"/>
    </location>
</feature>
<dbReference type="EMBL" id="CP002955">
    <property type="protein sequence ID" value="AEL26773.1"/>
    <property type="molecule type" value="Genomic_DNA"/>
</dbReference>
<dbReference type="STRING" id="880070.Cycma_3045"/>
<evidence type="ECO:0000256" key="1">
    <source>
        <dbReference type="SAM" id="MobiDB-lite"/>
    </source>
</evidence>
<name>G0J589_CYCMS</name>
<feature type="compositionally biased region" description="Basic and acidic residues" evidence="1">
    <location>
        <begin position="159"/>
        <end position="182"/>
    </location>
</feature>
<sequence>MNAQGFLDLISKADNLENADLKKALKLQEKYPYFLAPKVLAAKYEWDKASGASKTLLHWAAVVSPDRKRLKSLLTGTSPIVQHHPIETPPVALDKNSESKEIIAPSAPPLPEKTNTQKEEVVTDNTSRPKRDEILRRLEENLKKIKKTAPSSNTNNQEQVKKKEEVLEKEVEKKEPTTESNKKPKKPATKKNKKAQQKLIDEFKEKPIRLTKDKLDESVALPDLSEQSTHLNHSMLSESYAKLLFKQNKKNEAVEIYQKLILNFPKKRAYFADQIEKLRE</sequence>
<keyword evidence="3" id="KW-1185">Reference proteome</keyword>
<dbReference type="HOGENOM" id="CLU_1018041_0_0_10"/>
<proteinExistence type="predicted"/>
<feature type="compositionally biased region" description="Basic and acidic residues" evidence="1">
    <location>
        <begin position="115"/>
        <end position="143"/>
    </location>
</feature>
<gene>
    <name evidence="2" type="ordered locus">Cycma_3045</name>
</gene>
<organism evidence="2 3">
    <name type="scientific">Cyclobacterium marinum (strain ATCC 25205 / DSM 745 / LMG 13164 / NCIMB 1802)</name>
    <name type="common">Flectobacillus marinus</name>
    <dbReference type="NCBI Taxonomy" id="880070"/>
    <lineage>
        <taxon>Bacteria</taxon>
        <taxon>Pseudomonadati</taxon>
        <taxon>Bacteroidota</taxon>
        <taxon>Cytophagia</taxon>
        <taxon>Cytophagales</taxon>
        <taxon>Cyclobacteriaceae</taxon>
        <taxon>Cyclobacterium</taxon>
    </lineage>
</organism>
<feature type="region of interest" description="Disordered" evidence="1">
    <location>
        <begin position="103"/>
        <end position="201"/>
    </location>
</feature>
<accession>G0J589</accession>
<reference evidence="3" key="1">
    <citation type="submission" date="2011-07" db="EMBL/GenBank/DDBJ databases">
        <title>The complete genome of Cyclobacterium marinum DSM 745.</title>
        <authorList>
            <person name="Lucas S."/>
            <person name="Han J."/>
            <person name="Lapidus A."/>
            <person name="Bruce D."/>
            <person name="Goodwin L."/>
            <person name="Pitluck S."/>
            <person name="Peters L."/>
            <person name="Kyrpides N."/>
            <person name="Mavromatis K."/>
            <person name="Ivanova N."/>
            <person name="Ovchinnikova G."/>
            <person name="Chertkov O."/>
            <person name="Detter J.C."/>
            <person name="Tapia R."/>
            <person name="Han C."/>
            <person name="Land M."/>
            <person name="Hauser L."/>
            <person name="Markowitz V."/>
            <person name="Cheng J.-F."/>
            <person name="Hugenholtz P."/>
            <person name="Woyke T."/>
            <person name="Wu D."/>
            <person name="Tindall B."/>
            <person name="Schuetze A."/>
            <person name="Brambilla E."/>
            <person name="Klenk H.-P."/>
            <person name="Eisen J.A."/>
        </authorList>
    </citation>
    <scope>NUCLEOTIDE SEQUENCE [LARGE SCALE GENOMIC DNA]</scope>
    <source>
        <strain evidence="3">ATCC 25205 / DSM 745 / LMG 13164 / NCIMB 1802</strain>
    </source>
</reference>
<dbReference type="OrthoDB" id="594666at2"/>
<dbReference type="Proteomes" id="UP000001635">
    <property type="component" value="Chromosome"/>
</dbReference>
<dbReference type="RefSeq" id="WP_014021063.1">
    <property type="nucleotide sequence ID" value="NC_015914.1"/>
</dbReference>
<evidence type="ECO:0008006" key="4">
    <source>
        <dbReference type="Google" id="ProtNLM"/>
    </source>
</evidence>
<feature type="compositionally biased region" description="Polar residues" evidence="1">
    <location>
        <begin position="149"/>
        <end position="158"/>
    </location>
</feature>